<comment type="caution">
    <text evidence="2">The sequence shown here is derived from an EMBL/GenBank/DDBJ whole genome shotgun (WGS) entry which is preliminary data.</text>
</comment>
<name>A0A0R2CSD9_9LACO</name>
<evidence type="ECO:0000313" key="2">
    <source>
        <dbReference type="EMBL" id="KRM94701.1"/>
    </source>
</evidence>
<proteinExistence type="predicted"/>
<dbReference type="NCBIfam" id="TIGR03527">
    <property type="entry name" value="selenium_YedF"/>
    <property type="match status" value="1"/>
</dbReference>
<reference evidence="2 3" key="1">
    <citation type="journal article" date="2015" name="Genome Announc.">
        <title>Expanding the biotechnology potential of lactobacilli through comparative genomics of 213 strains and associated genera.</title>
        <authorList>
            <person name="Sun Z."/>
            <person name="Harris H.M."/>
            <person name="McCann A."/>
            <person name="Guo C."/>
            <person name="Argimon S."/>
            <person name="Zhang W."/>
            <person name="Yang X."/>
            <person name="Jeffery I.B."/>
            <person name="Cooney J.C."/>
            <person name="Kagawa T.F."/>
            <person name="Liu W."/>
            <person name="Song Y."/>
            <person name="Salvetti E."/>
            <person name="Wrobel A."/>
            <person name="Rasinkangas P."/>
            <person name="Parkhill J."/>
            <person name="Rea M.C."/>
            <person name="O'Sullivan O."/>
            <person name="Ritari J."/>
            <person name="Douillard F.P."/>
            <person name="Paul Ross R."/>
            <person name="Yang R."/>
            <person name="Briner A.E."/>
            <person name="Felis G.E."/>
            <person name="de Vos W.M."/>
            <person name="Barrangou R."/>
            <person name="Klaenhammer T.R."/>
            <person name="Caufield P.W."/>
            <person name="Cui Y."/>
            <person name="Zhang H."/>
            <person name="O'Toole P.W."/>
        </authorList>
    </citation>
    <scope>NUCLEOTIDE SEQUENCE [LARGE SCALE GENOMIC DNA]</scope>
    <source>
        <strain evidence="2 3">DSM 20253</strain>
    </source>
</reference>
<dbReference type="RefSeq" id="WP_057874709.1">
    <property type="nucleotide sequence ID" value="NZ_AYYI01000087.1"/>
</dbReference>
<dbReference type="Pfam" id="PF01206">
    <property type="entry name" value="TusA"/>
    <property type="match status" value="1"/>
</dbReference>
<dbReference type="SUPFAM" id="SSF75169">
    <property type="entry name" value="DsrEFH-like"/>
    <property type="match status" value="1"/>
</dbReference>
<gene>
    <name evidence="2" type="ORF">FC24_GL000269</name>
</gene>
<dbReference type="Proteomes" id="UP000051638">
    <property type="component" value="Unassembled WGS sequence"/>
</dbReference>
<dbReference type="PATRIC" id="fig|1423796.3.peg.280"/>
<evidence type="ECO:0000259" key="1">
    <source>
        <dbReference type="Pfam" id="PF01206"/>
    </source>
</evidence>
<dbReference type="InterPro" id="IPR036868">
    <property type="entry name" value="TusA-like_sf"/>
</dbReference>
<dbReference type="InterPro" id="IPR001455">
    <property type="entry name" value="TusA-like"/>
</dbReference>
<feature type="domain" description="UPF0033" evidence="1">
    <location>
        <begin position="2"/>
        <end position="67"/>
    </location>
</feature>
<dbReference type="AlphaFoldDB" id="A0A0R2CSD9"/>
<dbReference type="Pfam" id="PF02635">
    <property type="entry name" value="DsrE"/>
    <property type="match status" value="1"/>
</dbReference>
<dbReference type="Gene3D" id="3.30.110.40">
    <property type="entry name" value="TusA-like domain"/>
    <property type="match status" value="1"/>
</dbReference>
<dbReference type="InterPro" id="IPR019870">
    <property type="entry name" value="Se_metab_YedF"/>
</dbReference>
<organism evidence="2 3">
    <name type="scientific">Loigolactobacillus rennini DSM 20253</name>
    <dbReference type="NCBI Taxonomy" id="1423796"/>
    <lineage>
        <taxon>Bacteria</taxon>
        <taxon>Bacillati</taxon>
        <taxon>Bacillota</taxon>
        <taxon>Bacilli</taxon>
        <taxon>Lactobacillales</taxon>
        <taxon>Lactobacillaceae</taxon>
        <taxon>Loigolactobacillus</taxon>
    </lineage>
</organism>
<dbReference type="InterPro" id="IPR027396">
    <property type="entry name" value="DsrEFH-like"/>
</dbReference>
<dbReference type="STRING" id="1423796.FC24_GL000269"/>
<protein>
    <submittedName>
        <fullName evidence="2">Selenium metabolism protein YedF</fullName>
    </submittedName>
</protein>
<dbReference type="EMBL" id="AYYI01000087">
    <property type="protein sequence ID" value="KRM94701.1"/>
    <property type="molecule type" value="Genomic_DNA"/>
</dbReference>
<dbReference type="SUPFAM" id="SSF64307">
    <property type="entry name" value="SirA-like"/>
    <property type="match status" value="1"/>
</dbReference>
<dbReference type="InterPro" id="IPR003787">
    <property type="entry name" value="Sulphur_relay_DsrE/F-like"/>
</dbReference>
<dbReference type="OrthoDB" id="9801500at2"/>
<keyword evidence="3" id="KW-1185">Reference proteome</keyword>
<sequence length="197" mass="21924">MKKLDAIGKVCPTPIIMSRKALKTTDEVMIKVDDDMAPQNLKKLADQKGYDYKVDDHHDGTFDVYLKNNPNQNPQKQLGSVNDQGDDYVVIINTDTMGHGDEKLGRNLLHMFVASLAEQDVLPDKIMCYNGGVKLLVEGSDYLDDLRALQDAGVEIMGCGACLDYFGIKDKLAVGSITNIYEIVQVMTQQNRIVRPD</sequence>
<evidence type="ECO:0000313" key="3">
    <source>
        <dbReference type="Proteomes" id="UP000051638"/>
    </source>
</evidence>
<accession>A0A0R2CSD9</accession>